<evidence type="ECO:0000313" key="2">
    <source>
        <dbReference type="EMBL" id="KAA0703616.1"/>
    </source>
</evidence>
<reference evidence="2 3" key="1">
    <citation type="journal article" date="2019" name="Mol. Ecol. Resour.">
        <title>Chromosome-level genome assembly of Triplophysa tibetana, a fish adapted to the harsh high-altitude environment of the Tibetan Plateau.</title>
        <authorList>
            <person name="Yang X."/>
            <person name="Liu H."/>
            <person name="Ma Z."/>
            <person name="Zou Y."/>
            <person name="Zou M."/>
            <person name="Mao Y."/>
            <person name="Li X."/>
            <person name="Wang H."/>
            <person name="Chen T."/>
            <person name="Wang W."/>
            <person name="Yang R."/>
        </authorList>
    </citation>
    <scope>NUCLEOTIDE SEQUENCE [LARGE SCALE GENOMIC DNA]</scope>
    <source>
        <strain evidence="2">TTIB1903HZAU</strain>
        <tissue evidence="2">Muscle</tissue>
    </source>
</reference>
<feature type="region of interest" description="Disordered" evidence="1">
    <location>
        <begin position="181"/>
        <end position="217"/>
    </location>
</feature>
<feature type="region of interest" description="Disordered" evidence="1">
    <location>
        <begin position="133"/>
        <end position="153"/>
    </location>
</feature>
<feature type="compositionally biased region" description="Polar residues" evidence="1">
    <location>
        <begin position="139"/>
        <end position="149"/>
    </location>
</feature>
<evidence type="ECO:0000256" key="1">
    <source>
        <dbReference type="SAM" id="MobiDB-lite"/>
    </source>
</evidence>
<comment type="caution">
    <text evidence="2">The sequence shown here is derived from an EMBL/GenBank/DDBJ whole genome shotgun (WGS) entry which is preliminary data.</text>
</comment>
<protein>
    <submittedName>
        <fullName evidence="2">Uncharacterized protein</fullName>
    </submittedName>
</protein>
<proteinExistence type="predicted"/>
<feature type="region of interest" description="Disordered" evidence="1">
    <location>
        <begin position="77"/>
        <end position="117"/>
    </location>
</feature>
<keyword evidence="3" id="KW-1185">Reference proteome</keyword>
<evidence type="ECO:0000313" key="3">
    <source>
        <dbReference type="Proteomes" id="UP000324632"/>
    </source>
</evidence>
<feature type="compositionally biased region" description="Polar residues" evidence="1">
    <location>
        <begin position="194"/>
        <end position="206"/>
    </location>
</feature>
<organism evidence="2 3">
    <name type="scientific">Triplophysa tibetana</name>
    <dbReference type="NCBI Taxonomy" id="1572043"/>
    <lineage>
        <taxon>Eukaryota</taxon>
        <taxon>Metazoa</taxon>
        <taxon>Chordata</taxon>
        <taxon>Craniata</taxon>
        <taxon>Vertebrata</taxon>
        <taxon>Euteleostomi</taxon>
        <taxon>Actinopterygii</taxon>
        <taxon>Neopterygii</taxon>
        <taxon>Teleostei</taxon>
        <taxon>Ostariophysi</taxon>
        <taxon>Cypriniformes</taxon>
        <taxon>Nemacheilidae</taxon>
        <taxon>Triplophysa</taxon>
    </lineage>
</organism>
<feature type="compositionally biased region" description="Basic and acidic residues" evidence="1">
    <location>
        <begin position="90"/>
        <end position="101"/>
    </location>
</feature>
<sequence>MSTTQDSILYNYTAGATTCYSGSSLPAATFPWASRRFRRSTISFATRAVTLVATAPKSTTSGLRPRGLPVLAALSDMGNSANVNPPAKCSRADRTPIRSSERSPTGGGRLSGSSATHSETMCDIDEMSLAASEGDRHPTLTNPSSTPSGRVQDEAEVMSSVLTRGYVVPEDPFNIGSGSCAPTGGTPEAEIEGETSTPSANFSREGTLTGRPQGEQHRARTFTATALIGRTEHKKSVQMRLDVLKERARLDACVSNLMDRISEKELKTEELNQIQEALRLNRDKIEKCENFKFTVNRVFKEQVPIEKLGFCYLLNDKATCCSFCKENCHDEPDCCDLEKIKNEKSKLLDEAYVAITSLSKIALKADSAFTLQHLDFLIPRLKEEGKEEWVKDLEDLKITGEERKNKGALQYLKAYGQQKWNALLQK</sequence>
<dbReference type="EMBL" id="SOYY01000023">
    <property type="protein sequence ID" value="KAA0703616.1"/>
    <property type="molecule type" value="Genomic_DNA"/>
</dbReference>
<dbReference type="Proteomes" id="UP000324632">
    <property type="component" value="Chromosome 23"/>
</dbReference>
<name>A0A5A9N3X4_9TELE</name>
<gene>
    <name evidence="2" type="ORF">E1301_Tti015538</name>
</gene>
<accession>A0A5A9N3X4</accession>
<dbReference type="PANTHER" id="PTHR32046:SF11">
    <property type="entry name" value="IMMUNE-ASSOCIATED NUCLEOTIDE-BINDING PROTEIN 10-LIKE"/>
    <property type="match status" value="1"/>
</dbReference>
<dbReference type="AlphaFoldDB" id="A0A5A9N3X4"/>
<dbReference type="PANTHER" id="PTHR32046">
    <property type="entry name" value="G DOMAIN-CONTAINING PROTEIN"/>
    <property type="match status" value="1"/>
</dbReference>